<dbReference type="InterPro" id="IPR006076">
    <property type="entry name" value="FAD-dep_OxRdtase"/>
</dbReference>
<dbReference type="PANTHER" id="PTHR13847:SF286">
    <property type="entry name" value="D-AMINO ACID DEHYDROGENASE"/>
    <property type="match status" value="1"/>
</dbReference>
<reference evidence="5" key="1">
    <citation type="submission" date="2019-07" db="EMBL/GenBank/DDBJ databases">
        <title>Whole genome shotgun sequence of Lactobacillus kefiri NBRC 15888.</title>
        <authorList>
            <person name="Hosoyama A."/>
            <person name="Uohara A."/>
            <person name="Ohji S."/>
            <person name="Ichikawa N."/>
        </authorList>
    </citation>
    <scope>NUCLEOTIDE SEQUENCE [LARGE SCALE GENOMIC DNA]</scope>
    <source>
        <strain evidence="5">NBRC 15888</strain>
    </source>
</reference>
<keyword evidence="4" id="KW-0560">Oxidoreductase</keyword>
<protein>
    <submittedName>
        <fullName evidence="5">Oxidoreductase</fullName>
    </submittedName>
</protein>
<dbReference type="Proteomes" id="UP000321893">
    <property type="component" value="Unassembled WGS sequence"/>
</dbReference>
<dbReference type="AlphaFoldDB" id="A0A511DW48"/>
<dbReference type="GO" id="GO:0016491">
    <property type="term" value="F:oxidoreductase activity"/>
    <property type="evidence" value="ECO:0007669"/>
    <property type="project" value="UniProtKB-KW"/>
</dbReference>
<evidence type="ECO:0000256" key="1">
    <source>
        <dbReference type="ARBA" id="ARBA00001974"/>
    </source>
</evidence>
<dbReference type="SMR" id="A0A511DW48"/>
<dbReference type="OrthoDB" id="9805337at2"/>
<evidence type="ECO:0000313" key="6">
    <source>
        <dbReference type="Proteomes" id="UP000321893"/>
    </source>
</evidence>
<comment type="similarity">
    <text evidence="2">Belongs to the DadA oxidoreductase family.</text>
</comment>
<evidence type="ECO:0000256" key="2">
    <source>
        <dbReference type="ARBA" id="ARBA00009410"/>
    </source>
</evidence>
<gene>
    <name evidence="5" type="ORF">LKE01_01580</name>
</gene>
<evidence type="ECO:0000256" key="3">
    <source>
        <dbReference type="ARBA" id="ARBA00022630"/>
    </source>
</evidence>
<keyword evidence="6" id="KW-1185">Reference proteome</keyword>
<accession>A0A511DW48</accession>
<dbReference type="Pfam" id="PF01266">
    <property type="entry name" value="DAO"/>
    <property type="match status" value="1"/>
</dbReference>
<name>A0A511DW48_LENKE</name>
<dbReference type="GO" id="GO:0005737">
    <property type="term" value="C:cytoplasm"/>
    <property type="evidence" value="ECO:0007669"/>
    <property type="project" value="TreeGrafter"/>
</dbReference>
<dbReference type="SUPFAM" id="SSF54373">
    <property type="entry name" value="FAD-linked reductases, C-terminal domain"/>
    <property type="match status" value="1"/>
</dbReference>
<sequence length="370" mass="40141">MVKQVAIIGGGIIGATAAFYLSYLQGNENVQVTLFDDDHGQATKAASGIISPWLSKRRNKRWYALAKRGAELYSDLVKAAQLSDKAYQQTGTIVTRKNHEDLLSLYHDAQIKQQQTPAMGHVELLDADAVQKKMPLLTNPPEGIFVSGGARIDGADFVKELLEHAEANNVQVKHERVSVLPNGDVRSSEGTQTFDHVIVATGAWMHETLAPLGLNVKVRPQKGQLIDLTVAMPSKWRNMPVMMPESMSDIIPFNGGKLVIGATHENDEGFDLTPKPAARNQLFENAKAFISTLSESQITDMRVGTRAYTGDFAPFFGALPDLSSFLVGGGLGSSGLTTGPIIGYFLAQAVLGNHSDDWSRYTKPVSSYIG</sequence>
<evidence type="ECO:0000256" key="4">
    <source>
        <dbReference type="ARBA" id="ARBA00023002"/>
    </source>
</evidence>
<keyword evidence="3" id="KW-0285">Flavoprotein</keyword>
<comment type="cofactor">
    <cofactor evidence="1">
        <name>FAD</name>
        <dbReference type="ChEBI" id="CHEBI:57692"/>
    </cofactor>
</comment>
<proteinExistence type="inferred from homology"/>
<dbReference type="SUPFAM" id="SSF51905">
    <property type="entry name" value="FAD/NAD(P)-binding domain"/>
    <property type="match status" value="1"/>
</dbReference>
<comment type="caution">
    <text evidence="5">The sequence shown here is derived from an EMBL/GenBank/DDBJ whole genome shotgun (WGS) entry which is preliminary data.</text>
</comment>
<dbReference type="PANTHER" id="PTHR13847">
    <property type="entry name" value="SARCOSINE DEHYDROGENASE-RELATED"/>
    <property type="match status" value="1"/>
</dbReference>
<dbReference type="InterPro" id="IPR036188">
    <property type="entry name" value="FAD/NAD-bd_sf"/>
</dbReference>
<dbReference type="GeneID" id="71567799"/>
<dbReference type="Gene3D" id="3.50.50.60">
    <property type="entry name" value="FAD/NAD(P)-binding domain"/>
    <property type="match status" value="1"/>
</dbReference>
<organism evidence="5 6">
    <name type="scientific">Lentilactobacillus kefiri</name>
    <name type="common">Lactobacillus kefiri</name>
    <dbReference type="NCBI Taxonomy" id="33962"/>
    <lineage>
        <taxon>Bacteria</taxon>
        <taxon>Bacillati</taxon>
        <taxon>Bacillota</taxon>
        <taxon>Bacilli</taxon>
        <taxon>Lactobacillales</taxon>
        <taxon>Lactobacillaceae</taxon>
        <taxon>Lentilactobacillus</taxon>
    </lineage>
</organism>
<evidence type="ECO:0000313" key="5">
    <source>
        <dbReference type="EMBL" id="GEL27338.1"/>
    </source>
</evidence>
<dbReference type="EMBL" id="BJVK01000001">
    <property type="protein sequence ID" value="GEL27338.1"/>
    <property type="molecule type" value="Genomic_DNA"/>
</dbReference>
<dbReference type="RefSeq" id="WP_054768873.1">
    <property type="nucleotide sequence ID" value="NZ_BJVK01000001.1"/>
</dbReference>
<dbReference type="Gene3D" id="3.30.9.10">
    <property type="entry name" value="D-Amino Acid Oxidase, subunit A, domain 2"/>
    <property type="match status" value="1"/>
</dbReference>